<dbReference type="InterPro" id="IPR035075">
    <property type="entry name" value="PRMT5"/>
</dbReference>
<feature type="active site" description="Proton donor/acceptor" evidence="5">
    <location>
        <position position="424"/>
    </location>
</feature>
<evidence type="ECO:0000256" key="6">
    <source>
        <dbReference type="PIRSR" id="PIRSR015894-2"/>
    </source>
</evidence>
<evidence type="ECO:0000313" key="12">
    <source>
        <dbReference type="Proteomes" id="UP000801492"/>
    </source>
</evidence>
<sequence length="627" mass="72923">MGDYNDGESQPEQEKRKRMSCGLEVECPADIRDCLRLSANDGFHFIVTYPVHPRFARDLLVKHPPRIISRTDRLLTSHDWNRLVVGRLTPSLNVDSEVENAARHDKALLTQELGFASHLSLPAIMLKLTHKHNMNLASILYNKLISGASYQVWVNLPMVHSSRYSPLCNDDEREDMWEWWNEFRTYCHYDKRLGLALELPEVKHLPTAKELERWVGEPVKALIIHTSLFITNQHQSFVLAKAHQDIIQKFMYLDVQYIIRGPSQGANNSYKCYWAYINFLGKKLYHVDDTTDYMQGCEDYLQNPLQPLSENLETMVYEVFEKDQIKYVEYQNAIQKALEELPSEIETPVIMVVGAGRGPLVQACLNASYILQRKIKLYAVEKNPFAISTLEDRVQNEWQGQVVLVKEDMRTYEPPEKADILVSELLGSFGDNELSPECLDGAQRFLKKTGISIPSSYTSFLAPLHSIKIYNEIRSNRLPDKTIESIYETPYVVHLVNYYQIAPAQELHRFEHPNWSEIIDNDRYGRLRFTVQQNCVLTAFVGYFETVLYKNIMLSINPKTYSKGMVSWFPIVFSMPDPIHVKEGDIIEVCFWRMQCEDRVWYQWCLESPVRTNIINPNGRSFYIKKH</sequence>
<dbReference type="Gene3D" id="2.70.160.11">
    <property type="entry name" value="Hnrnp arginine n-methyltransferase1"/>
    <property type="match status" value="1"/>
</dbReference>
<keyword evidence="3 4" id="KW-0949">S-adenosyl-L-methionine</keyword>
<feature type="binding site" evidence="6">
    <location>
        <begin position="408"/>
        <end position="409"/>
    </location>
    <ligand>
        <name>S-adenosyl-L-methionine</name>
        <dbReference type="ChEBI" id="CHEBI:59789"/>
    </ligand>
</feature>
<dbReference type="PANTHER" id="PTHR10738:SF0">
    <property type="entry name" value="PROTEIN ARGININE N-METHYLTRANSFERASE 5"/>
    <property type="match status" value="1"/>
</dbReference>
<dbReference type="Gene3D" id="3.20.20.150">
    <property type="entry name" value="Divalent-metal-dependent TIM barrel enzymes"/>
    <property type="match status" value="1"/>
</dbReference>
<keyword evidence="1 4" id="KW-0489">Methyltransferase</keyword>
<protein>
    <recommendedName>
        <fullName evidence="4">Protein arginine N-methyltransferase</fullName>
    </recommendedName>
</protein>
<feature type="active site" description="Proton donor/acceptor" evidence="5">
    <location>
        <position position="433"/>
    </location>
</feature>
<accession>A0A8K0CPI5</accession>
<evidence type="ECO:0000256" key="1">
    <source>
        <dbReference type="ARBA" id="ARBA00022603"/>
    </source>
</evidence>
<dbReference type="InterPro" id="IPR007857">
    <property type="entry name" value="Arg_MeTrfase_PRMT5"/>
</dbReference>
<evidence type="ECO:0000256" key="3">
    <source>
        <dbReference type="ARBA" id="ARBA00022691"/>
    </source>
</evidence>
<keyword evidence="2 4" id="KW-0808">Transferase</keyword>
<dbReference type="SUPFAM" id="SSF53335">
    <property type="entry name" value="S-adenosyl-L-methionine-dependent methyltransferases"/>
    <property type="match status" value="1"/>
</dbReference>
<evidence type="ECO:0000256" key="5">
    <source>
        <dbReference type="PIRSR" id="PIRSR015894-1"/>
    </source>
</evidence>
<organism evidence="11 12">
    <name type="scientific">Ignelater luminosus</name>
    <name type="common">Cucubano</name>
    <name type="synonym">Pyrophorus luminosus</name>
    <dbReference type="NCBI Taxonomy" id="2038154"/>
    <lineage>
        <taxon>Eukaryota</taxon>
        <taxon>Metazoa</taxon>
        <taxon>Ecdysozoa</taxon>
        <taxon>Arthropoda</taxon>
        <taxon>Hexapoda</taxon>
        <taxon>Insecta</taxon>
        <taxon>Pterygota</taxon>
        <taxon>Neoptera</taxon>
        <taxon>Endopterygota</taxon>
        <taxon>Coleoptera</taxon>
        <taxon>Polyphaga</taxon>
        <taxon>Elateriformia</taxon>
        <taxon>Elateroidea</taxon>
        <taxon>Elateridae</taxon>
        <taxon>Agrypninae</taxon>
        <taxon>Pyrophorini</taxon>
        <taxon>Ignelater</taxon>
    </lineage>
</organism>
<dbReference type="CDD" id="cd02440">
    <property type="entry name" value="AdoMet_MTases"/>
    <property type="match status" value="1"/>
</dbReference>
<dbReference type="GO" id="GO:0016274">
    <property type="term" value="F:protein-arginine N-methyltransferase activity"/>
    <property type="evidence" value="ECO:0007669"/>
    <property type="project" value="InterPro"/>
</dbReference>
<dbReference type="Pfam" id="PF17285">
    <property type="entry name" value="PRMT5_TIM"/>
    <property type="match status" value="1"/>
</dbReference>
<evidence type="ECO:0000259" key="10">
    <source>
        <dbReference type="Pfam" id="PF17286"/>
    </source>
</evidence>
<dbReference type="PANTHER" id="PTHR10738">
    <property type="entry name" value="PROTEIN ARGININE N-METHYLTRANSFERASE 5"/>
    <property type="match status" value="1"/>
</dbReference>
<gene>
    <name evidence="11" type="ORF">ILUMI_18241</name>
</gene>
<dbReference type="Proteomes" id="UP000801492">
    <property type="component" value="Unassembled WGS sequence"/>
</dbReference>
<dbReference type="FunFam" id="2.70.160.11:FF:000072">
    <property type="entry name" value="Shk1 kinase-binding protein (Skb1), putative"/>
    <property type="match status" value="1"/>
</dbReference>
<proteinExistence type="inferred from homology"/>
<feature type="binding site" evidence="6">
    <location>
        <begin position="326"/>
        <end position="327"/>
    </location>
    <ligand>
        <name>S-adenosyl-L-methionine</name>
        <dbReference type="ChEBI" id="CHEBI:59789"/>
    </ligand>
</feature>
<dbReference type="GO" id="GO:0005829">
    <property type="term" value="C:cytosol"/>
    <property type="evidence" value="ECO:0007669"/>
    <property type="project" value="TreeGrafter"/>
</dbReference>
<dbReference type="GO" id="GO:0006355">
    <property type="term" value="P:regulation of DNA-templated transcription"/>
    <property type="evidence" value="ECO:0007669"/>
    <property type="project" value="TreeGrafter"/>
</dbReference>
<dbReference type="PROSITE" id="PS51678">
    <property type="entry name" value="SAM_MT_PRMT"/>
    <property type="match status" value="1"/>
</dbReference>
<dbReference type="GO" id="GO:0005634">
    <property type="term" value="C:nucleus"/>
    <property type="evidence" value="ECO:0007669"/>
    <property type="project" value="TreeGrafter"/>
</dbReference>
<feature type="domain" description="PRMT5 arginine-N-methyltransferase" evidence="8">
    <location>
        <begin position="292"/>
        <end position="453"/>
    </location>
</feature>
<name>A0A8K0CPI5_IGNLU</name>
<dbReference type="FunFam" id="3.20.20.150:FF:000008">
    <property type="entry name" value="Protein arginine N-methyltransferase 5"/>
    <property type="match status" value="1"/>
</dbReference>
<dbReference type="Gene3D" id="3.40.50.150">
    <property type="entry name" value="Vaccinia Virus protein VP39"/>
    <property type="match status" value="1"/>
</dbReference>
<reference evidence="11" key="1">
    <citation type="submission" date="2019-08" db="EMBL/GenBank/DDBJ databases">
        <title>The genome of the North American firefly Photinus pyralis.</title>
        <authorList>
            <consortium name="Photinus pyralis genome working group"/>
            <person name="Fallon T.R."/>
            <person name="Sander Lower S.E."/>
            <person name="Weng J.-K."/>
        </authorList>
    </citation>
    <scope>NUCLEOTIDE SEQUENCE</scope>
    <source>
        <strain evidence="11">TRF0915ILg1</strain>
        <tissue evidence="11">Whole body</tissue>
    </source>
</reference>
<keyword evidence="12" id="KW-1185">Reference proteome</keyword>
<dbReference type="InterPro" id="IPR025799">
    <property type="entry name" value="Arg_MeTrfase"/>
</dbReference>
<dbReference type="InterPro" id="IPR035247">
    <property type="entry name" value="PRMT5_TIM"/>
</dbReference>
<dbReference type="InterPro" id="IPR029063">
    <property type="entry name" value="SAM-dependent_MTases_sf"/>
</dbReference>
<dbReference type="PIRSF" id="PIRSF015894">
    <property type="entry name" value="Skb1_MeTrfase"/>
    <property type="match status" value="1"/>
</dbReference>
<dbReference type="EMBL" id="VTPC01081038">
    <property type="protein sequence ID" value="KAF2887932.1"/>
    <property type="molecule type" value="Genomic_DNA"/>
</dbReference>
<evidence type="ECO:0000256" key="7">
    <source>
        <dbReference type="PIRSR" id="PIRSR015894-3"/>
    </source>
</evidence>
<dbReference type="OrthoDB" id="1368803at2759"/>
<feature type="domain" description="PRMT5 oligomerisation" evidence="10">
    <location>
        <begin position="456"/>
        <end position="624"/>
    </location>
</feature>
<evidence type="ECO:0000313" key="11">
    <source>
        <dbReference type="EMBL" id="KAF2887932.1"/>
    </source>
</evidence>
<feature type="site" description="Critical for specifying symmetric addition of methyl groups" evidence="7">
    <location>
        <position position="320"/>
    </location>
</feature>
<evidence type="ECO:0000256" key="4">
    <source>
        <dbReference type="PIRNR" id="PIRNR015894"/>
    </source>
</evidence>
<dbReference type="Pfam" id="PF17286">
    <property type="entry name" value="PRMT5_C"/>
    <property type="match status" value="1"/>
</dbReference>
<comment type="similarity">
    <text evidence="4">Belongs to the class I-like SAM-binding methyltransferase superfamily.</text>
</comment>
<dbReference type="AlphaFoldDB" id="A0A8K0CPI5"/>
<evidence type="ECO:0000259" key="8">
    <source>
        <dbReference type="Pfam" id="PF05185"/>
    </source>
</evidence>
<evidence type="ECO:0000256" key="2">
    <source>
        <dbReference type="ARBA" id="ARBA00022679"/>
    </source>
</evidence>
<feature type="binding site" evidence="6">
    <location>
        <position position="317"/>
    </location>
    <ligand>
        <name>S-adenosyl-L-methionine</name>
        <dbReference type="ChEBI" id="CHEBI:59789"/>
    </ligand>
</feature>
<evidence type="ECO:0000259" key="9">
    <source>
        <dbReference type="Pfam" id="PF17285"/>
    </source>
</evidence>
<dbReference type="InterPro" id="IPR035248">
    <property type="entry name" value="PRMT5_C"/>
</dbReference>
<dbReference type="GO" id="GO:0032259">
    <property type="term" value="P:methylation"/>
    <property type="evidence" value="ECO:0007669"/>
    <property type="project" value="UniProtKB-KW"/>
</dbReference>
<comment type="caution">
    <text evidence="11">The sequence shown here is derived from an EMBL/GenBank/DDBJ whole genome shotgun (WGS) entry which is preliminary data.</text>
</comment>
<feature type="domain" description="PRMT5 TIM barrel" evidence="9">
    <location>
        <begin position="51"/>
        <end position="281"/>
    </location>
</feature>
<dbReference type="Pfam" id="PF05185">
    <property type="entry name" value="PRMT5"/>
    <property type="match status" value="1"/>
</dbReference>
<feature type="binding site" evidence="6">
    <location>
        <position position="381"/>
    </location>
    <ligand>
        <name>S-adenosyl-L-methionine</name>
        <dbReference type="ChEBI" id="CHEBI:59789"/>
    </ligand>
</feature>